<feature type="binding site" evidence="4">
    <location>
        <position position="234"/>
    </location>
    <ligand>
        <name>pyridoxal 5'-phosphate</name>
        <dbReference type="ChEBI" id="CHEBI:597326"/>
    </ligand>
</feature>
<comment type="pathway">
    <text evidence="4 6">Cofactor biosynthesis; NAD(+) biosynthesis; quinolinate from L-kynurenine: step 2/3.</text>
</comment>
<evidence type="ECO:0000313" key="8">
    <source>
        <dbReference type="Proteomes" id="UP000058305"/>
    </source>
</evidence>
<dbReference type="Gene3D" id="3.90.1150.10">
    <property type="entry name" value="Aspartate Aminotransferase, domain 1"/>
    <property type="match status" value="1"/>
</dbReference>
<dbReference type="HAMAP" id="MF_01970">
    <property type="entry name" value="Kynureninase"/>
    <property type="match status" value="1"/>
</dbReference>
<dbReference type="GO" id="GO:0043420">
    <property type="term" value="P:anthranilate metabolic process"/>
    <property type="evidence" value="ECO:0007669"/>
    <property type="project" value="TreeGrafter"/>
</dbReference>
<dbReference type="InterPro" id="IPR010111">
    <property type="entry name" value="Kynureninase"/>
</dbReference>
<feature type="binding site" evidence="4">
    <location>
        <position position="105"/>
    </location>
    <ligand>
        <name>pyridoxal 5'-phosphate</name>
        <dbReference type="ChEBI" id="CHEBI:597326"/>
    </ligand>
</feature>
<dbReference type="InterPro" id="IPR015421">
    <property type="entry name" value="PyrdxlP-dep_Trfase_major"/>
</dbReference>
<proteinExistence type="inferred from homology"/>
<evidence type="ECO:0000256" key="6">
    <source>
        <dbReference type="PIRNR" id="PIRNR038800"/>
    </source>
</evidence>
<dbReference type="Pfam" id="PF22580">
    <property type="entry name" value="KYNU_C"/>
    <property type="match status" value="1"/>
</dbReference>
<dbReference type="InterPro" id="IPR015422">
    <property type="entry name" value="PyrdxlP-dep_Trfase_small"/>
</dbReference>
<dbReference type="RefSeq" id="WP_067231752.1">
    <property type="nucleotide sequence ID" value="NZ_CP014145.1"/>
</dbReference>
<organism evidence="7 8">
    <name type="scientific">Microterricola viridarii</name>
    <dbReference type="NCBI Taxonomy" id="412690"/>
    <lineage>
        <taxon>Bacteria</taxon>
        <taxon>Bacillati</taxon>
        <taxon>Actinomycetota</taxon>
        <taxon>Actinomycetes</taxon>
        <taxon>Micrococcales</taxon>
        <taxon>Microbacteriaceae</taxon>
        <taxon>Microterricola</taxon>
    </lineage>
</organism>
<dbReference type="GO" id="GO:0030429">
    <property type="term" value="F:kynureninase activity"/>
    <property type="evidence" value="ECO:0007669"/>
    <property type="project" value="UniProtKB-UniRule"/>
</dbReference>
<feature type="binding site" evidence="4">
    <location>
        <position position="212"/>
    </location>
    <ligand>
        <name>pyridoxal 5'-phosphate</name>
        <dbReference type="ChEBI" id="CHEBI:597326"/>
    </ligand>
</feature>
<keyword evidence="3 4" id="KW-0663">Pyridoxal phosphate</keyword>
<dbReference type="UniPathway" id="UPA00334">
    <property type="reaction ID" value="UER00455"/>
</dbReference>
<comment type="pathway">
    <text evidence="4 6">Amino-acid degradation; L-kynurenine degradation; L-alanine and anthranilate from L-kynurenine: step 1/1.</text>
</comment>
<dbReference type="GO" id="GO:0019805">
    <property type="term" value="P:quinolinate biosynthetic process"/>
    <property type="evidence" value="ECO:0007669"/>
    <property type="project" value="UniProtKB-UniRule"/>
</dbReference>
<dbReference type="EMBL" id="CP014145">
    <property type="protein sequence ID" value="AMB60229.1"/>
    <property type="molecule type" value="Genomic_DNA"/>
</dbReference>
<dbReference type="NCBIfam" id="TIGR01814">
    <property type="entry name" value="kynureninase"/>
    <property type="match status" value="1"/>
</dbReference>
<feature type="modified residue" description="N6-(pyridoxal phosphate)lysine" evidence="4">
    <location>
        <position position="235"/>
    </location>
</feature>
<evidence type="ECO:0000256" key="1">
    <source>
        <dbReference type="ARBA" id="ARBA00022642"/>
    </source>
</evidence>
<evidence type="ECO:0000313" key="7">
    <source>
        <dbReference type="EMBL" id="AMB60229.1"/>
    </source>
</evidence>
<name>A0A120I1C7_9MICO</name>
<reference evidence="8" key="2">
    <citation type="submission" date="2016-01" db="EMBL/GenBank/DDBJ databases">
        <title>First complete genome sequence of a species in the genus Microterricola, an extremophilic cold active enzyme producing strain ERGS5:02 isolated from Sikkim Himalaya.</title>
        <authorList>
            <person name="Kumar R."/>
            <person name="Singh D."/>
            <person name="Swarnkar M.K."/>
        </authorList>
    </citation>
    <scope>NUCLEOTIDE SEQUENCE [LARGE SCALE GENOMIC DNA]</scope>
    <source>
        <strain evidence="8">ERGS5:02</strain>
    </source>
</reference>
<dbReference type="SUPFAM" id="SSF53383">
    <property type="entry name" value="PLP-dependent transferases"/>
    <property type="match status" value="1"/>
</dbReference>
<dbReference type="KEGG" id="mvd:AWU67_16710"/>
<protein>
    <recommendedName>
        <fullName evidence="4 5">Kynureninase</fullName>
        <ecNumber evidence="4 5">3.7.1.3</ecNumber>
    </recommendedName>
    <alternativeName>
        <fullName evidence="4">L-kynurenine hydrolase</fullName>
    </alternativeName>
</protein>
<comment type="function">
    <text evidence="4 6">Catalyzes the cleavage of L-kynurenine (L-Kyn) and L-3-hydroxykynurenine (L-3OHKyn) into anthranilic acid (AA) and 3-hydroxyanthranilic acid (3-OHAA), respectively.</text>
</comment>
<dbReference type="Proteomes" id="UP000058305">
    <property type="component" value="Chromosome"/>
</dbReference>
<comment type="catalytic activity">
    <reaction evidence="6">
        <text>3-hydroxy-L-kynurenine + H2O = 3-hydroxyanthranilate + L-alanine + H(+)</text>
        <dbReference type="Rhea" id="RHEA:25143"/>
        <dbReference type="ChEBI" id="CHEBI:15377"/>
        <dbReference type="ChEBI" id="CHEBI:15378"/>
        <dbReference type="ChEBI" id="CHEBI:36559"/>
        <dbReference type="ChEBI" id="CHEBI:57972"/>
        <dbReference type="ChEBI" id="CHEBI:58125"/>
        <dbReference type="EC" id="3.7.1.3"/>
    </reaction>
</comment>
<dbReference type="EC" id="3.7.1.3" evidence="4 5"/>
<dbReference type="GO" id="GO:0019441">
    <property type="term" value="P:L-tryptophan catabolic process to kynurenine"/>
    <property type="evidence" value="ECO:0007669"/>
    <property type="project" value="TreeGrafter"/>
</dbReference>
<reference evidence="7 8" key="1">
    <citation type="journal article" date="2016" name="J. Biotechnol.">
        <title>First complete genome sequence of a species in the genus Microterricola, an extremophilic cold active enzyme producing bacterial strain ERGS5:02 isolated from Sikkim Himalaya.</title>
        <authorList>
            <person name="Himanshu"/>
            <person name="Swarnkar M.K."/>
            <person name="Singh D."/>
            <person name="Kumar R."/>
        </authorList>
    </citation>
    <scope>NUCLEOTIDE SEQUENCE [LARGE SCALE GENOMIC DNA]</scope>
    <source>
        <strain evidence="7 8">ERGS5:02</strain>
    </source>
</reference>
<dbReference type="InterPro" id="IPR015424">
    <property type="entry name" value="PyrdxlP-dep_Trfase"/>
</dbReference>
<feature type="binding site" evidence="4">
    <location>
        <position position="106"/>
    </location>
    <ligand>
        <name>pyridoxal 5'-phosphate</name>
        <dbReference type="ChEBI" id="CHEBI:597326"/>
    </ligand>
</feature>
<dbReference type="GO" id="GO:0030170">
    <property type="term" value="F:pyridoxal phosphate binding"/>
    <property type="evidence" value="ECO:0007669"/>
    <property type="project" value="UniProtKB-UniRule"/>
</dbReference>
<feature type="binding site" evidence="4">
    <location>
        <begin position="133"/>
        <end position="136"/>
    </location>
    <ligand>
        <name>pyridoxal 5'-phosphate</name>
        <dbReference type="ChEBI" id="CHEBI:597326"/>
    </ligand>
</feature>
<comment type="similarity">
    <text evidence="4 6">Belongs to the kynureninase family.</text>
</comment>
<comment type="cofactor">
    <cofactor evidence="4 6">
        <name>pyridoxal 5'-phosphate</name>
        <dbReference type="ChEBI" id="CHEBI:597326"/>
    </cofactor>
</comment>
<dbReference type="PANTHER" id="PTHR14084:SF0">
    <property type="entry name" value="KYNURENINASE"/>
    <property type="match status" value="1"/>
</dbReference>
<feature type="binding site" evidence="4">
    <location>
        <position position="180"/>
    </location>
    <ligand>
        <name>pyridoxal 5'-phosphate</name>
        <dbReference type="ChEBI" id="CHEBI:597326"/>
    </ligand>
</feature>
<dbReference type="Gene3D" id="3.40.640.10">
    <property type="entry name" value="Type I PLP-dependent aspartate aminotransferase-like (Major domain)"/>
    <property type="match status" value="1"/>
</dbReference>
<evidence type="ECO:0000256" key="5">
    <source>
        <dbReference type="NCBIfam" id="TIGR01814"/>
    </source>
</evidence>
<feature type="binding site" evidence="4">
    <location>
        <position position="264"/>
    </location>
    <ligand>
        <name>pyridoxal 5'-phosphate</name>
        <dbReference type="ChEBI" id="CHEBI:597326"/>
    </ligand>
</feature>
<keyword evidence="1 4" id="KW-0662">Pyridine nucleotide biosynthesis</keyword>
<comment type="catalytic activity">
    <reaction evidence="4 6">
        <text>L-kynurenine + H2O = anthranilate + L-alanine + H(+)</text>
        <dbReference type="Rhea" id="RHEA:16813"/>
        <dbReference type="ChEBI" id="CHEBI:15377"/>
        <dbReference type="ChEBI" id="CHEBI:15378"/>
        <dbReference type="ChEBI" id="CHEBI:16567"/>
        <dbReference type="ChEBI" id="CHEBI:57959"/>
        <dbReference type="ChEBI" id="CHEBI:57972"/>
        <dbReference type="EC" id="3.7.1.3"/>
    </reaction>
</comment>
<dbReference type="AlphaFoldDB" id="A0A120I1C7"/>
<dbReference type="PIRSF" id="PIRSF038800">
    <property type="entry name" value="KYNU"/>
    <property type="match status" value="1"/>
</dbReference>
<dbReference type="UniPathway" id="UPA00253">
    <property type="reaction ID" value="UER00329"/>
</dbReference>
<evidence type="ECO:0000256" key="2">
    <source>
        <dbReference type="ARBA" id="ARBA00022801"/>
    </source>
</evidence>
<feature type="binding site" evidence="4">
    <location>
        <position position="290"/>
    </location>
    <ligand>
        <name>pyridoxal 5'-phosphate</name>
        <dbReference type="ChEBI" id="CHEBI:597326"/>
    </ligand>
</feature>
<dbReference type="PANTHER" id="PTHR14084">
    <property type="entry name" value="KYNURENINASE"/>
    <property type="match status" value="1"/>
</dbReference>
<evidence type="ECO:0000256" key="4">
    <source>
        <dbReference type="HAMAP-Rule" id="MF_01970"/>
    </source>
</evidence>
<keyword evidence="8" id="KW-1185">Reference proteome</keyword>
<gene>
    <name evidence="4" type="primary">kynU</name>
    <name evidence="7" type="ORF">AWU67_16710</name>
</gene>
<keyword evidence="2 4" id="KW-0378">Hydrolase</keyword>
<dbReference type="GO" id="GO:0097053">
    <property type="term" value="P:L-kynurenine catabolic process"/>
    <property type="evidence" value="ECO:0007669"/>
    <property type="project" value="UniProtKB-UniRule"/>
</dbReference>
<dbReference type="GO" id="GO:0005737">
    <property type="term" value="C:cytoplasm"/>
    <property type="evidence" value="ECO:0007669"/>
    <property type="project" value="UniProtKB-UniRule"/>
</dbReference>
<evidence type="ECO:0000256" key="3">
    <source>
        <dbReference type="ARBA" id="ARBA00022898"/>
    </source>
</evidence>
<sequence>MTANLTDSQTTRLACEDLDAADPLASFRGRFDLPPGVIYLDGNSLGALPKATAARIQHVVIQEWGVGLIRSWNDAGWFDKPRALGERIAPLIGAGPGEVVIGDSTSVSLFQVAVAAARLRPGRRVIVSERDNFPTDLYMLESVQELLGDASGALERRLIHDDGPSLDEVLDEDVAVVVLTHVNYRTGRMYDMAEVTRKVHEAGALMVWDLCHSVGAVPVDLNGAGADFAIGCTYKYLNGGPGSPSFIWVAERHQSSARPPLTGWHGHARPFEFGVEYAPAAGMTRFRIGTPQLLSLAGLEASLDLWDEVDLAQVRAKSLQLTDLFIALVDSRLAPWGVEIVTPREHAVRGSQVALRVADGYPIMQALIERGVIGDFRGPDLIRFGFTPLYVSHADVWDAVEILEDILATESWRAERFSRRGAVT</sequence>
<dbReference type="GO" id="GO:0009435">
    <property type="term" value="P:NAD+ biosynthetic process"/>
    <property type="evidence" value="ECO:0007669"/>
    <property type="project" value="UniProtKB-UniRule"/>
</dbReference>
<comment type="subunit">
    <text evidence="4 6">Homodimer.</text>
</comment>
<dbReference type="OrthoDB" id="9812626at2"/>
<accession>A0A120I1C7</accession>
<feature type="binding site" evidence="4">
    <location>
        <position position="209"/>
    </location>
    <ligand>
        <name>pyridoxal 5'-phosphate</name>
        <dbReference type="ChEBI" id="CHEBI:597326"/>
    </ligand>
</feature>